<evidence type="ECO:0000313" key="2">
    <source>
        <dbReference type="Proteomes" id="UP001221217"/>
    </source>
</evidence>
<comment type="caution">
    <text evidence="1">The sequence shown here is derived from an EMBL/GenBank/DDBJ whole genome shotgun (WGS) entry which is preliminary data.</text>
</comment>
<accession>A0AAJ1MNV6</accession>
<dbReference type="Gene3D" id="3.10.20.30">
    <property type="match status" value="1"/>
</dbReference>
<dbReference type="SUPFAM" id="SSF54285">
    <property type="entry name" value="MoaD/ThiS"/>
    <property type="match status" value="1"/>
</dbReference>
<evidence type="ECO:0000313" key="1">
    <source>
        <dbReference type="EMBL" id="MDC7226879.1"/>
    </source>
</evidence>
<dbReference type="Pfam" id="PF02597">
    <property type="entry name" value="ThiS"/>
    <property type="match status" value="1"/>
</dbReference>
<name>A0AAJ1MNV6_9SPIO</name>
<dbReference type="EMBL" id="JAQQAL010000018">
    <property type="protein sequence ID" value="MDC7226879.1"/>
    <property type="molecule type" value="Genomic_DNA"/>
</dbReference>
<dbReference type="InterPro" id="IPR016155">
    <property type="entry name" value="Mopterin_synth/thiamin_S_b"/>
</dbReference>
<protein>
    <submittedName>
        <fullName evidence="1">MoaD/ThiS family protein</fullName>
    </submittedName>
</protein>
<dbReference type="Proteomes" id="UP001221217">
    <property type="component" value="Unassembled WGS sequence"/>
</dbReference>
<reference evidence="1 2" key="1">
    <citation type="submission" date="2022-12" db="EMBL/GenBank/DDBJ databases">
        <title>Metagenome assembled genome from gulf of manar.</title>
        <authorList>
            <person name="Kohli P."/>
            <person name="Pk S."/>
            <person name="Venkata Ramana C."/>
            <person name="Sasikala C."/>
        </authorList>
    </citation>
    <scope>NUCLEOTIDE SEQUENCE [LARGE SCALE GENOMIC DNA]</scope>
    <source>
        <strain evidence="1">JB008</strain>
    </source>
</reference>
<sequence length="70" mass="8009">MGKSIKIELNGNTVMVPDESSLYDLIQMKNWKHVRMHIRIDDIDIAAKDYNRTKLHDGDKINIIPQFGGG</sequence>
<dbReference type="InterPro" id="IPR012675">
    <property type="entry name" value="Beta-grasp_dom_sf"/>
</dbReference>
<dbReference type="InterPro" id="IPR003749">
    <property type="entry name" value="ThiS/MoaD-like"/>
</dbReference>
<gene>
    <name evidence="1" type="ORF">PQJ61_08960</name>
</gene>
<dbReference type="AlphaFoldDB" id="A0AAJ1MNV6"/>
<organism evidence="1 2">
    <name type="scientific">Candidatus Thalassospirochaeta sargassi</name>
    <dbReference type="NCBI Taxonomy" id="3119039"/>
    <lineage>
        <taxon>Bacteria</taxon>
        <taxon>Pseudomonadati</taxon>
        <taxon>Spirochaetota</taxon>
        <taxon>Spirochaetia</taxon>
        <taxon>Spirochaetales</taxon>
        <taxon>Spirochaetaceae</taxon>
        <taxon>Candidatus Thalassospirochaeta</taxon>
    </lineage>
</organism>
<proteinExistence type="predicted"/>